<evidence type="ECO:0000313" key="2">
    <source>
        <dbReference type="EMBL" id="CAK0842324.1"/>
    </source>
</evidence>
<protein>
    <submittedName>
        <fullName evidence="2">Uncharacterized protein</fullName>
    </submittedName>
</protein>
<name>A0ABN9TC25_9DINO</name>
<feature type="compositionally biased region" description="Polar residues" evidence="1">
    <location>
        <begin position="87"/>
        <end position="106"/>
    </location>
</feature>
<feature type="compositionally biased region" description="Basic residues" evidence="1">
    <location>
        <begin position="109"/>
        <end position="122"/>
    </location>
</feature>
<dbReference type="Proteomes" id="UP001189429">
    <property type="component" value="Unassembled WGS sequence"/>
</dbReference>
<accession>A0ABN9TC25</accession>
<sequence>MVVLHYVCLASQHLDSHAVRESAKQPRPHSHRVFQHHRMIHDLLGDDWARHKAPAHSTSSTSSGVKLPPDSRPTSGPPRSWIKSRASARTISSLEAGSPSHSSCCRNSAGKRPRRTGVRRRTTSPCKYKASLAAATAATLDIKYSLQRPSKCSTANRWDATRVSDTLPSVTSNSSHADSCSHSASVCHRFASPCCDRASR</sequence>
<comment type="caution">
    <text evidence="2">The sequence shown here is derived from an EMBL/GenBank/DDBJ whole genome shotgun (WGS) entry which is preliminary data.</text>
</comment>
<feature type="region of interest" description="Disordered" evidence="1">
    <location>
        <begin position="51"/>
        <end position="124"/>
    </location>
</feature>
<evidence type="ECO:0000313" key="3">
    <source>
        <dbReference type="Proteomes" id="UP001189429"/>
    </source>
</evidence>
<reference evidence="2" key="1">
    <citation type="submission" date="2023-10" db="EMBL/GenBank/DDBJ databases">
        <authorList>
            <person name="Chen Y."/>
            <person name="Shah S."/>
            <person name="Dougan E. K."/>
            <person name="Thang M."/>
            <person name="Chan C."/>
        </authorList>
    </citation>
    <scope>NUCLEOTIDE SEQUENCE [LARGE SCALE GENOMIC DNA]</scope>
</reference>
<gene>
    <name evidence="2" type="ORF">PCOR1329_LOCUS37233</name>
</gene>
<organism evidence="2 3">
    <name type="scientific">Prorocentrum cordatum</name>
    <dbReference type="NCBI Taxonomy" id="2364126"/>
    <lineage>
        <taxon>Eukaryota</taxon>
        <taxon>Sar</taxon>
        <taxon>Alveolata</taxon>
        <taxon>Dinophyceae</taxon>
        <taxon>Prorocentrales</taxon>
        <taxon>Prorocentraceae</taxon>
        <taxon>Prorocentrum</taxon>
    </lineage>
</organism>
<dbReference type="EMBL" id="CAUYUJ010014516">
    <property type="protein sequence ID" value="CAK0842324.1"/>
    <property type="molecule type" value="Genomic_DNA"/>
</dbReference>
<evidence type="ECO:0000256" key="1">
    <source>
        <dbReference type="SAM" id="MobiDB-lite"/>
    </source>
</evidence>
<keyword evidence="3" id="KW-1185">Reference proteome</keyword>
<proteinExistence type="predicted"/>